<proteinExistence type="predicted"/>
<organism evidence="2 3">
    <name type="scientific">Caenorhabditis bovis</name>
    <dbReference type="NCBI Taxonomy" id="2654633"/>
    <lineage>
        <taxon>Eukaryota</taxon>
        <taxon>Metazoa</taxon>
        <taxon>Ecdysozoa</taxon>
        <taxon>Nematoda</taxon>
        <taxon>Chromadorea</taxon>
        <taxon>Rhabditida</taxon>
        <taxon>Rhabditina</taxon>
        <taxon>Rhabditomorpha</taxon>
        <taxon>Rhabditoidea</taxon>
        <taxon>Rhabditidae</taxon>
        <taxon>Peloderinae</taxon>
        <taxon>Caenorhabditis</taxon>
    </lineage>
</organism>
<dbReference type="Gene3D" id="3.10.100.10">
    <property type="entry name" value="Mannose-Binding Protein A, subunit A"/>
    <property type="match status" value="1"/>
</dbReference>
<name>A0A8S1EMH4_9PELO</name>
<sequence>MERFIALFALLLVAVYGVFSPPSSVKYSDAKCENWDRRLNAEKCPAGWTSFMRNNEKHCVQVFPTALGIADAKTCCAQYGSGGVLAALANKHQVFANGGFVRIGFERKIECYFMNPANCRGIKGFRWLDPSISGTGAFKFRKGQPDYYHFQQHYGVMMTKAINQKNEKWEAGDMEDVEATYGGDPERPAKKIRGYACSIKALTCL</sequence>
<feature type="chain" id="PRO_5035901312" description="C-type lectin domain-containing protein" evidence="1">
    <location>
        <begin position="18"/>
        <end position="205"/>
    </location>
</feature>
<keyword evidence="3" id="KW-1185">Reference proteome</keyword>
<dbReference type="InterPro" id="IPR016186">
    <property type="entry name" value="C-type_lectin-like/link_sf"/>
</dbReference>
<feature type="signal peptide" evidence="1">
    <location>
        <begin position="1"/>
        <end position="17"/>
    </location>
</feature>
<evidence type="ECO:0000313" key="3">
    <source>
        <dbReference type="Proteomes" id="UP000494206"/>
    </source>
</evidence>
<dbReference type="AlphaFoldDB" id="A0A8S1EMH4"/>
<keyword evidence="1" id="KW-0732">Signal</keyword>
<dbReference type="SUPFAM" id="SSF56436">
    <property type="entry name" value="C-type lectin-like"/>
    <property type="match status" value="1"/>
</dbReference>
<comment type="caution">
    <text evidence="2">The sequence shown here is derived from an EMBL/GenBank/DDBJ whole genome shotgun (WGS) entry which is preliminary data.</text>
</comment>
<dbReference type="PANTHER" id="PTHR23124">
    <property type="entry name" value="C-TYPE LECTIN DOMAIN-CONTAINING PROTEIN-RELATED-RELATED"/>
    <property type="match status" value="1"/>
</dbReference>
<evidence type="ECO:0008006" key="4">
    <source>
        <dbReference type="Google" id="ProtNLM"/>
    </source>
</evidence>
<dbReference type="EMBL" id="CADEPM010000003">
    <property type="protein sequence ID" value="CAB3401994.1"/>
    <property type="molecule type" value="Genomic_DNA"/>
</dbReference>
<protein>
    <recommendedName>
        <fullName evidence="4">C-type lectin domain-containing protein</fullName>
    </recommendedName>
</protein>
<dbReference type="OrthoDB" id="5815940at2759"/>
<evidence type="ECO:0000313" key="2">
    <source>
        <dbReference type="EMBL" id="CAB3401994.1"/>
    </source>
</evidence>
<gene>
    <name evidence="2" type="ORF">CBOVIS_LOCUS4673</name>
</gene>
<dbReference type="InterPro" id="IPR016187">
    <property type="entry name" value="CTDL_fold"/>
</dbReference>
<reference evidence="2 3" key="1">
    <citation type="submission" date="2020-04" db="EMBL/GenBank/DDBJ databases">
        <authorList>
            <person name="Laetsch R D."/>
            <person name="Stevens L."/>
            <person name="Kumar S."/>
            <person name="Blaxter L. M."/>
        </authorList>
    </citation>
    <scope>NUCLEOTIDE SEQUENCE [LARGE SCALE GENOMIC DNA]</scope>
</reference>
<evidence type="ECO:0000256" key="1">
    <source>
        <dbReference type="SAM" id="SignalP"/>
    </source>
</evidence>
<accession>A0A8S1EMH4</accession>
<dbReference type="Proteomes" id="UP000494206">
    <property type="component" value="Unassembled WGS sequence"/>
</dbReference>